<keyword evidence="2" id="KW-1185">Reference proteome</keyword>
<dbReference type="EMBL" id="BMIQ01000009">
    <property type="protein sequence ID" value="GGE19953.1"/>
    <property type="molecule type" value="Genomic_DNA"/>
</dbReference>
<dbReference type="RefSeq" id="WP_188912367.1">
    <property type="nucleotide sequence ID" value="NZ_BMIQ01000009.1"/>
</dbReference>
<evidence type="ECO:0000313" key="1">
    <source>
        <dbReference type="EMBL" id="GGE19953.1"/>
    </source>
</evidence>
<protein>
    <submittedName>
        <fullName evidence="1">Uncharacterized protein</fullName>
    </submittedName>
</protein>
<gene>
    <name evidence="1" type="ORF">GCM10011390_44010</name>
</gene>
<dbReference type="AlphaFoldDB" id="A0A916ZZC7"/>
<comment type="caution">
    <text evidence="1">The sequence shown here is derived from an EMBL/GenBank/DDBJ whole genome shotgun (WGS) entry which is preliminary data.</text>
</comment>
<proteinExistence type="predicted"/>
<accession>A0A916ZZC7</accession>
<sequence>MAKRAKPAEVKSEILDLIETEGIKAATRAAIAICNDDKAAAPARATMAGFLFRAASLGGFGKNADRESDIPLHEMSPEQLDMRVQKAFERIDKYVRGEPLDLDDGGSPFD</sequence>
<evidence type="ECO:0000313" key="2">
    <source>
        <dbReference type="Proteomes" id="UP000644699"/>
    </source>
</evidence>
<reference evidence="1" key="1">
    <citation type="journal article" date="2014" name="Int. J. Syst. Evol. Microbiol.">
        <title>Complete genome sequence of Corynebacterium casei LMG S-19264T (=DSM 44701T), isolated from a smear-ripened cheese.</title>
        <authorList>
            <consortium name="US DOE Joint Genome Institute (JGI-PGF)"/>
            <person name="Walter F."/>
            <person name="Albersmeier A."/>
            <person name="Kalinowski J."/>
            <person name="Ruckert C."/>
        </authorList>
    </citation>
    <scope>NUCLEOTIDE SEQUENCE</scope>
    <source>
        <strain evidence="1">CGMCC 1.15367</strain>
    </source>
</reference>
<dbReference type="Proteomes" id="UP000644699">
    <property type="component" value="Unassembled WGS sequence"/>
</dbReference>
<name>A0A916ZZC7_9HYPH</name>
<organism evidence="1 2">
    <name type="scientific">Aureimonas endophytica</name>
    <dbReference type="NCBI Taxonomy" id="2027858"/>
    <lineage>
        <taxon>Bacteria</taxon>
        <taxon>Pseudomonadati</taxon>
        <taxon>Pseudomonadota</taxon>
        <taxon>Alphaproteobacteria</taxon>
        <taxon>Hyphomicrobiales</taxon>
        <taxon>Aurantimonadaceae</taxon>
        <taxon>Aureimonas</taxon>
    </lineage>
</organism>
<reference evidence="1" key="2">
    <citation type="submission" date="2020-09" db="EMBL/GenBank/DDBJ databases">
        <authorList>
            <person name="Sun Q."/>
            <person name="Zhou Y."/>
        </authorList>
    </citation>
    <scope>NUCLEOTIDE SEQUENCE</scope>
    <source>
        <strain evidence="1">CGMCC 1.15367</strain>
    </source>
</reference>